<evidence type="ECO:0000256" key="1">
    <source>
        <dbReference type="SAM" id="MobiDB-lite"/>
    </source>
</evidence>
<sequence length="233" mass="25975">MPMLWSSSSPTVHSSAPQLTPICGANGARHIRPLPLCPPRGKWAEHAKFYGTTGGGGGIGEVNECLPHTMAHPSLPPAGGRDMFTFWPVRLSLPDGLQNCCSNCQLPISSSLPQGINDHYDEQQQRKVPTEQNAKNISTKRQKRHTKHRQIRHTLQSVQLIPRMKCSVGTQTEKSDGNFADAKDEAKLAELCTELAIRLLNIADRWEAKLETEQKQQQTNMALTIFKWIFTTK</sequence>
<accession>A0ABD2J8J5</accession>
<dbReference type="EMBL" id="JBICBT010001026">
    <property type="protein sequence ID" value="KAL3086914.1"/>
    <property type="molecule type" value="Genomic_DNA"/>
</dbReference>
<evidence type="ECO:0000313" key="3">
    <source>
        <dbReference type="Proteomes" id="UP001620626"/>
    </source>
</evidence>
<organism evidence="2 3">
    <name type="scientific">Heterodera trifolii</name>
    <dbReference type="NCBI Taxonomy" id="157864"/>
    <lineage>
        <taxon>Eukaryota</taxon>
        <taxon>Metazoa</taxon>
        <taxon>Ecdysozoa</taxon>
        <taxon>Nematoda</taxon>
        <taxon>Chromadorea</taxon>
        <taxon>Rhabditida</taxon>
        <taxon>Tylenchina</taxon>
        <taxon>Tylenchomorpha</taxon>
        <taxon>Tylenchoidea</taxon>
        <taxon>Heteroderidae</taxon>
        <taxon>Heteroderinae</taxon>
        <taxon>Heterodera</taxon>
    </lineage>
</organism>
<dbReference type="AlphaFoldDB" id="A0ABD2J8J5"/>
<name>A0ABD2J8J5_9BILA</name>
<keyword evidence="3" id="KW-1185">Reference proteome</keyword>
<dbReference type="Proteomes" id="UP001620626">
    <property type="component" value="Unassembled WGS sequence"/>
</dbReference>
<proteinExistence type="predicted"/>
<gene>
    <name evidence="2" type="ORF">niasHT_021778</name>
</gene>
<comment type="caution">
    <text evidence="2">The sequence shown here is derived from an EMBL/GenBank/DDBJ whole genome shotgun (WGS) entry which is preliminary data.</text>
</comment>
<feature type="region of interest" description="Disordered" evidence="1">
    <location>
        <begin position="122"/>
        <end position="142"/>
    </location>
</feature>
<reference evidence="2 3" key="1">
    <citation type="submission" date="2024-10" db="EMBL/GenBank/DDBJ databases">
        <authorList>
            <person name="Kim D."/>
        </authorList>
    </citation>
    <scope>NUCLEOTIDE SEQUENCE [LARGE SCALE GENOMIC DNA]</scope>
    <source>
        <strain evidence="2">BH-2024</strain>
    </source>
</reference>
<evidence type="ECO:0000313" key="2">
    <source>
        <dbReference type="EMBL" id="KAL3086914.1"/>
    </source>
</evidence>
<protein>
    <submittedName>
        <fullName evidence="2">Uncharacterized protein</fullName>
    </submittedName>
</protein>